<organism evidence="3">
    <name type="scientific">Neodiprion lecontei</name>
    <name type="common">Redheaded pine sawfly</name>
    <dbReference type="NCBI Taxonomy" id="441921"/>
    <lineage>
        <taxon>Eukaryota</taxon>
        <taxon>Metazoa</taxon>
        <taxon>Ecdysozoa</taxon>
        <taxon>Arthropoda</taxon>
        <taxon>Hexapoda</taxon>
        <taxon>Insecta</taxon>
        <taxon>Pterygota</taxon>
        <taxon>Neoptera</taxon>
        <taxon>Endopterygota</taxon>
        <taxon>Hymenoptera</taxon>
        <taxon>Tenthredinoidea</taxon>
        <taxon>Diprionidae</taxon>
        <taxon>Diprioninae</taxon>
        <taxon>Neodiprion</taxon>
    </lineage>
</organism>
<keyword evidence="1" id="KW-0472">Membrane</keyword>
<gene>
    <name evidence="3" type="primary">LOC107218827</name>
</gene>
<keyword evidence="1" id="KW-1133">Transmembrane helix</keyword>
<dbReference type="OrthoDB" id="6361347at2759"/>
<name>A0A6J0BDW3_NEOLC</name>
<dbReference type="AlphaFoldDB" id="A0A6J0BDW3"/>
<dbReference type="InParanoid" id="A0A6J0BDW3"/>
<dbReference type="PANTHER" id="PTHR37159">
    <property type="entry name" value="GH11867P"/>
    <property type="match status" value="1"/>
</dbReference>
<proteinExistence type="predicted"/>
<evidence type="ECO:0000313" key="3">
    <source>
        <dbReference type="RefSeq" id="XP_015512332.1"/>
    </source>
</evidence>
<feature type="transmembrane region" description="Helical" evidence="1">
    <location>
        <begin position="63"/>
        <end position="84"/>
    </location>
</feature>
<accession>A0A6J0BDW3</accession>
<protein>
    <submittedName>
        <fullName evidence="3">Uncharacterized protein LOC107218827</fullName>
    </submittedName>
</protein>
<reference evidence="3" key="1">
    <citation type="submission" date="2025-08" db="UniProtKB">
        <authorList>
            <consortium name="RefSeq"/>
        </authorList>
    </citation>
    <scope>IDENTIFICATION</scope>
    <source>
        <tissue evidence="3">Thorax and Abdomen</tissue>
    </source>
</reference>
<dbReference type="GeneID" id="107218827"/>
<dbReference type="Proteomes" id="UP000829291">
    <property type="component" value="Chromosome 2"/>
</dbReference>
<dbReference type="RefSeq" id="XP_015512332.1">
    <property type="nucleotide sequence ID" value="XM_015656846.2"/>
</dbReference>
<keyword evidence="2" id="KW-1185">Reference proteome</keyword>
<dbReference type="KEGG" id="nlo:107218827"/>
<keyword evidence="1" id="KW-0812">Transmembrane</keyword>
<sequence>MRSKEKHIDDVQPATVDQHFRILVADEDTIDYDESEQVTPADLPEWYDAKLYKAGQDYYRSNSLGLTTAIICGLVAVLAVPSILKVLIYTKKSGTACAAFKRYLETSLHTRAWYMADLNVINSDWFKSTNTVRWKHCLANRRALRDGIGGITHRDMALTQYGLIGYVLLEPESLGLTNTKDQREGINHVLRVVGHMLGISDRLNICRKNEAETTALCRRLQAEVFGKYFEEVPPNFVDMATALLDGMWSIDMSIDTGAIFAFSYKLNRVPYTKPLSTYSWLVLKYREASHKLCGTPGIGVFVRAYYNFLINFNFLLIKKWPVIAWLQYGFEQSKIYLYPQLQK</sequence>
<evidence type="ECO:0000256" key="1">
    <source>
        <dbReference type="SAM" id="Phobius"/>
    </source>
</evidence>
<evidence type="ECO:0000313" key="2">
    <source>
        <dbReference type="Proteomes" id="UP000829291"/>
    </source>
</evidence>
<dbReference type="PANTHER" id="PTHR37159:SF1">
    <property type="entry name" value="GH11867P"/>
    <property type="match status" value="1"/>
</dbReference>